<dbReference type="PANTHER" id="PTHR13318">
    <property type="entry name" value="PARTNER OF PAIRED, ISOFORM B-RELATED"/>
    <property type="match status" value="1"/>
</dbReference>
<reference evidence="2" key="1">
    <citation type="journal article" date="2014" name="Proc. Natl. Acad. Sci. U.S.A.">
        <title>Extensive sampling of basidiomycete genomes demonstrates inadequacy of the white-rot/brown-rot paradigm for wood decay fungi.</title>
        <authorList>
            <person name="Riley R."/>
            <person name="Salamov A.A."/>
            <person name="Brown D.W."/>
            <person name="Nagy L.G."/>
            <person name="Floudas D."/>
            <person name="Held B.W."/>
            <person name="Levasseur A."/>
            <person name="Lombard V."/>
            <person name="Morin E."/>
            <person name="Otillar R."/>
            <person name="Lindquist E.A."/>
            <person name="Sun H."/>
            <person name="LaButti K.M."/>
            <person name="Schmutz J."/>
            <person name="Jabbour D."/>
            <person name="Luo H."/>
            <person name="Baker S.E."/>
            <person name="Pisabarro A.G."/>
            <person name="Walton J.D."/>
            <person name="Blanchette R.A."/>
            <person name="Henrissat B."/>
            <person name="Martin F."/>
            <person name="Cullen D."/>
            <person name="Hibbett D.S."/>
            <person name="Grigoriev I.V."/>
        </authorList>
    </citation>
    <scope>NUCLEOTIDE SEQUENCE [LARGE SCALE GENOMIC DNA]</scope>
    <source>
        <strain evidence="2">FD-172 SS1</strain>
    </source>
</reference>
<dbReference type="GO" id="GO:0019005">
    <property type="term" value="C:SCF ubiquitin ligase complex"/>
    <property type="evidence" value="ECO:0007669"/>
    <property type="project" value="TreeGrafter"/>
</dbReference>
<dbReference type="AlphaFoldDB" id="A0A067M3Q7"/>
<gene>
    <name evidence="1" type="ORF">BOTBODRAFT_39552</name>
</gene>
<sequence length="610" mass="67839">MKAIALQLPSDIVLNVYRLKYQNHDTDLLDLSHVCHIWRDALHKFPDFWANVDIHLGKRNPDQKADYWVKRAGQKPLVISILSRGPQPGPPAATSQPDAILVRLGLVLRGCMDRWDSFTMHTSLQAIERLLPICTGYTPRLRIFSLDCWWHSSRNARRLLMPLLPPVEPPSDSSRLSVSIHNCIPRFTMFGAGITRLSVDFSVDSDNDLFHMDDLIGLFQSCPNLIDFDFSALSSEYAEPLATHESILLRRLATLSISWIWNIADILDLLQLPSLESITLYQVDWSHASKAALWNIFRSSHSLSSVIIGQDGDDCYERDPNPLHQTPLTLNNVTTLYMQGRHLSTLLDLLTLPNLEELDLSDATISTAHRLISLSPKLHDLSLCNLDPVFADFELDPAPIPILIPDPTLAPIFLPALTSLQISSFPAFVNYIHAPHLSTLKLGSRYGNYPRVVNSREFLRPAIERAAPALRVLHLRGLDAGDKDVQWCLERLSVLEELNVSSCAISDSVLSALASELPPSPGGPGQNSGWLLPRLKKFGFDGNDGVTPGGAIQFLASRTLNPTPDIAGEFGFKGMPLSRDDATTIMSYGPFLSMPHVVVFHMNLEDNGEV</sequence>
<dbReference type="PANTHER" id="PTHR13318:SF95">
    <property type="entry name" value="F-BOX PROTEIN YLR352W"/>
    <property type="match status" value="1"/>
</dbReference>
<organism evidence="1 2">
    <name type="scientific">Botryobasidium botryosum (strain FD-172 SS1)</name>
    <dbReference type="NCBI Taxonomy" id="930990"/>
    <lineage>
        <taxon>Eukaryota</taxon>
        <taxon>Fungi</taxon>
        <taxon>Dikarya</taxon>
        <taxon>Basidiomycota</taxon>
        <taxon>Agaricomycotina</taxon>
        <taxon>Agaricomycetes</taxon>
        <taxon>Cantharellales</taxon>
        <taxon>Botryobasidiaceae</taxon>
        <taxon>Botryobasidium</taxon>
    </lineage>
</organism>
<dbReference type="SUPFAM" id="SSF52047">
    <property type="entry name" value="RNI-like"/>
    <property type="match status" value="1"/>
</dbReference>
<accession>A0A067M3Q7</accession>
<name>A0A067M3Q7_BOTB1</name>
<evidence type="ECO:0000313" key="1">
    <source>
        <dbReference type="EMBL" id="KDQ06517.1"/>
    </source>
</evidence>
<dbReference type="InParanoid" id="A0A067M3Q7"/>
<dbReference type="STRING" id="930990.A0A067M3Q7"/>
<dbReference type="Gene3D" id="3.80.10.10">
    <property type="entry name" value="Ribonuclease Inhibitor"/>
    <property type="match status" value="1"/>
</dbReference>
<protein>
    <recommendedName>
        <fullName evidence="3">F-box domain-containing protein</fullName>
    </recommendedName>
</protein>
<dbReference type="EMBL" id="KL198133">
    <property type="protein sequence ID" value="KDQ06517.1"/>
    <property type="molecule type" value="Genomic_DNA"/>
</dbReference>
<dbReference type="HOGENOM" id="CLU_019609_0_0_1"/>
<dbReference type="Proteomes" id="UP000027195">
    <property type="component" value="Unassembled WGS sequence"/>
</dbReference>
<dbReference type="GO" id="GO:0031146">
    <property type="term" value="P:SCF-dependent proteasomal ubiquitin-dependent protein catabolic process"/>
    <property type="evidence" value="ECO:0007669"/>
    <property type="project" value="TreeGrafter"/>
</dbReference>
<evidence type="ECO:0000313" key="2">
    <source>
        <dbReference type="Proteomes" id="UP000027195"/>
    </source>
</evidence>
<keyword evidence="2" id="KW-1185">Reference proteome</keyword>
<proteinExistence type="predicted"/>
<dbReference type="InterPro" id="IPR032675">
    <property type="entry name" value="LRR_dom_sf"/>
</dbReference>
<evidence type="ECO:0008006" key="3">
    <source>
        <dbReference type="Google" id="ProtNLM"/>
    </source>
</evidence>
<dbReference type="OrthoDB" id="2886770at2759"/>